<name>A0A0F9RCZ8_9ZZZZ</name>
<dbReference type="EMBL" id="LAZR01000930">
    <property type="protein sequence ID" value="KKN54415.1"/>
    <property type="molecule type" value="Genomic_DNA"/>
</dbReference>
<sequence>MDKLYFTGTVISGCGQYSELEFPDKTKIEGASGDWPQSLLRGSLNIRINEDGYPEEFSRLGYQNNIKMLDKIGFQPEFIIPGQLIKNNKLLPTPEYPNRGSLQVWRAVLTNKHSEEYIHCWVVRRFGSGLFRDIELVSDTCLRKKLKLENGNNVVVCMSGQWEKR</sequence>
<keyword evidence="2" id="KW-0288">FMN</keyword>
<comment type="caution">
    <text evidence="5">The sequence shown here is derived from an EMBL/GenBank/DDBJ whole genome shotgun (WGS) entry which is preliminary data.</text>
</comment>
<evidence type="ECO:0000256" key="2">
    <source>
        <dbReference type="ARBA" id="ARBA00022643"/>
    </source>
</evidence>
<dbReference type="AlphaFoldDB" id="A0A0F9RCZ8"/>
<evidence type="ECO:0000256" key="4">
    <source>
        <dbReference type="ARBA" id="ARBA00022741"/>
    </source>
</evidence>
<dbReference type="Gene3D" id="2.40.30.30">
    <property type="entry name" value="Riboflavin kinase-like"/>
    <property type="match status" value="1"/>
</dbReference>
<accession>A0A0F9RCZ8</accession>
<evidence type="ECO:0000256" key="1">
    <source>
        <dbReference type="ARBA" id="ARBA00022630"/>
    </source>
</evidence>
<dbReference type="InterPro" id="IPR023465">
    <property type="entry name" value="Riboflavin_kinase_dom_sf"/>
</dbReference>
<reference evidence="5" key="1">
    <citation type="journal article" date="2015" name="Nature">
        <title>Complex archaea that bridge the gap between prokaryotes and eukaryotes.</title>
        <authorList>
            <person name="Spang A."/>
            <person name="Saw J.H."/>
            <person name="Jorgensen S.L."/>
            <person name="Zaremba-Niedzwiedzka K."/>
            <person name="Martijn J."/>
            <person name="Lind A.E."/>
            <person name="van Eijk R."/>
            <person name="Schleper C."/>
            <person name="Guy L."/>
            <person name="Ettema T.J."/>
        </authorList>
    </citation>
    <scope>NUCLEOTIDE SEQUENCE</scope>
</reference>
<keyword evidence="3" id="KW-0808">Transferase</keyword>
<dbReference type="GO" id="GO:0000166">
    <property type="term" value="F:nucleotide binding"/>
    <property type="evidence" value="ECO:0007669"/>
    <property type="project" value="UniProtKB-KW"/>
</dbReference>
<organism evidence="5">
    <name type="scientific">marine sediment metagenome</name>
    <dbReference type="NCBI Taxonomy" id="412755"/>
    <lineage>
        <taxon>unclassified sequences</taxon>
        <taxon>metagenomes</taxon>
        <taxon>ecological metagenomes</taxon>
    </lineage>
</organism>
<dbReference type="GO" id="GO:0009231">
    <property type="term" value="P:riboflavin biosynthetic process"/>
    <property type="evidence" value="ECO:0007669"/>
    <property type="project" value="InterPro"/>
</dbReference>
<protein>
    <recommendedName>
        <fullName evidence="6">Riboflavin kinase domain-containing protein</fullName>
    </recommendedName>
</protein>
<keyword evidence="4" id="KW-0547">Nucleotide-binding</keyword>
<evidence type="ECO:0000256" key="3">
    <source>
        <dbReference type="ARBA" id="ARBA00022679"/>
    </source>
</evidence>
<evidence type="ECO:0000313" key="5">
    <source>
        <dbReference type="EMBL" id="KKN54415.1"/>
    </source>
</evidence>
<dbReference type="GO" id="GO:0008531">
    <property type="term" value="F:riboflavin kinase activity"/>
    <property type="evidence" value="ECO:0007669"/>
    <property type="project" value="InterPro"/>
</dbReference>
<evidence type="ECO:0008006" key="6">
    <source>
        <dbReference type="Google" id="ProtNLM"/>
    </source>
</evidence>
<keyword evidence="1" id="KW-0285">Flavoprotein</keyword>
<proteinExistence type="predicted"/>
<gene>
    <name evidence="5" type="ORF">LCGC14_0592610</name>
</gene>